<accession>A0A0Q9YII7</accession>
<proteinExistence type="predicted"/>
<dbReference type="PATRIC" id="fig|217031.4.peg.977"/>
<sequence length="109" mass="12810">MKLALKGGYQTNSEAEGNMLITNLFNRKKRKKKQTDMELFRLYTVLTGYDDWFNAEFDEPMERIQKNIGAKQALCEYRQQLLKVGPNKNLEERNVSESYPKRLSKIEDA</sequence>
<reference evidence="1 2" key="1">
    <citation type="submission" date="2015-06" db="EMBL/GenBank/DDBJ databases">
        <title>Genome sequencing project of Bacillus galactosidilyticus PL133.</title>
        <authorList>
            <person name="Gaiero J."/>
            <person name="Nicol R."/>
            <person name="Habash M."/>
        </authorList>
    </citation>
    <scope>NUCLEOTIDE SEQUENCE [LARGE SCALE GENOMIC DNA]</scope>
    <source>
        <strain evidence="1 2">PL133</strain>
    </source>
</reference>
<evidence type="ECO:0000313" key="1">
    <source>
        <dbReference type="EMBL" id="KRG16852.1"/>
    </source>
</evidence>
<dbReference type="EMBL" id="LGPB01000026">
    <property type="protein sequence ID" value="KRG16852.1"/>
    <property type="molecule type" value="Genomic_DNA"/>
</dbReference>
<comment type="caution">
    <text evidence="1">The sequence shown here is derived from an EMBL/GenBank/DDBJ whole genome shotgun (WGS) entry which is preliminary data.</text>
</comment>
<protein>
    <submittedName>
        <fullName evidence="1">Uncharacterized protein</fullName>
    </submittedName>
</protein>
<organism evidence="1 2">
    <name type="scientific">Lederbergia galactosidilytica</name>
    <dbReference type="NCBI Taxonomy" id="217031"/>
    <lineage>
        <taxon>Bacteria</taxon>
        <taxon>Bacillati</taxon>
        <taxon>Bacillota</taxon>
        <taxon>Bacilli</taxon>
        <taxon>Bacillales</taxon>
        <taxon>Bacillaceae</taxon>
        <taxon>Lederbergia</taxon>
    </lineage>
</organism>
<evidence type="ECO:0000313" key="2">
    <source>
        <dbReference type="Proteomes" id="UP000053881"/>
    </source>
</evidence>
<dbReference type="AlphaFoldDB" id="A0A0Q9YII7"/>
<name>A0A0Q9YII7_9BACI</name>
<dbReference type="Proteomes" id="UP000053881">
    <property type="component" value="Unassembled WGS sequence"/>
</dbReference>
<gene>
    <name evidence="1" type="ORF">ACA29_02935</name>
</gene>